<reference evidence="2 3" key="1">
    <citation type="submission" date="2019-03" db="EMBL/GenBank/DDBJ databases">
        <title>First draft genome of Liparis tanakae, snailfish: a comprehensive survey of snailfish specific genes.</title>
        <authorList>
            <person name="Kim W."/>
            <person name="Song I."/>
            <person name="Jeong J.-H."/>
            <person name="Kim D."/>
            <person name="Kim S."/>
            <person name="Ryu S."/>
            <person name="Song J.Y."/>
            <person name="Lee S.K."/>
        </authorList>
    </citation>
    <scope>NUCLEOTIDE SEQUENCE [LARGE SCALE GENOMIC DNA]</scope>
    <source>
        <tissue evidence="2">Muscle</tissue>
    </source>
</reference>
<evidence type="ECO:0000313" key="3">
    <source>
        <dbReference type="Proteomes" id="UP000314294"/>
    </source>
</evidence>
<evidence type="ECO:0000256" key="1">
    <source>
        <dbReference type="SAM" id="MobiDB-lite"/>
    </source>
</evidence>
<feature type="compositionally biased region" description="Basic and acidic residues" evidence="1">
    <location>
        <begin position="52"/>
        <end position="73"/>
    </location>
</feature>
<comment type="caution">
    <text evidence="2">The sequence shown here is derived from an EMBL/GenBank/DDBJ whole genome shotgun (WGS) entry which is preliminary data.</text>
</comment>
<feature type="region of interest" description="Disordered" evidence="1">
    <location>
        <begin position="46"/>
        <end position="82"/>
    </location>
</feature>
<sequence length="82" mass="9101">MLKGITYMRPSWLTPPSSGVGTVSLWSRVTITVLLSTRATSLGSVRANQLQEEGRARGRKEGRTKEEGGREGRGNIFNHFLR</sequence>
<gene>
    <name evidence="2" type="ORF">EYF80_052057</name>
</gene>
<dbReference type="AlphaFoldDB" id="A0A4Z2FA39"/>
<dbReference type="Proteomes" id="UP000314294">
    <property type="component" value="Unassembled WGS sequence"/>
</dbReference>
<accession>A0A4Z2FA39</accession>
<dbReference type="EMBL" id="SRLO01001443">
    <property type="protein sequence ID" value="TNN37770.1"/>
    <property type="molecule type" value="Genomic_DNA"/>
</dbReference>
<evidence type="ECO:0000313" key="2">
    <source>
        <dbReference type="EMBL" id="TNN37770.1"/>
    </source>
</evidence>
<name>A0A4Z2FA39_9TELE</name>
<protein>
    <submittedName>
        <fullName evidence="2">Uncharacterized protein</fullName>
    </submittedName>
</protein>
<organism evidence="2 3">
    <name type="scientific">Liparis tanakae</name>
    <name type="common">Tanaka's snailfish</name>
    <dbReference type="NCBI Taxonomy" id="230148"/>
    <lineage>
        <taxon>Eukaryota</taxon>
        <taxon>Metazoa</taxon>
        <taxon>Chordata</taxon>
        <taxon>Craniata</taxon>
        <taxon>Vertebrata</taxon>
        <taxon>Euteleostomi</taxon>
        <taxon>Actinopterygii</taxon>
        <taxon>Neopterygii</taxon>
        <taxon>Teleostei</taxon>
        <taxon>Neoteleostei</taxon>
        <taxon>Acanthomorphata</taxon>
        <taxon>Eupercaria</taxon>
        <taxon>Perciformes</taxon>
        <taxon>Cottioidei</taxon>
        <taxon>Cottales</taxon>
        <taxon>Liparidae</taxon>
        <taxon>Liparis</taxon>
    </lineage>
</organism>
<keyword evidence="3" id="KW-1185">Reference proteome</keyword>
<proteinExistence type="predicted"/>